<dbReference type="OrthoDB" id="9809052at2"/>
<evidence type="ECO:0000256" key="8">
    <source>
        <dbReference type="ARBA" id="ARBA00023146"/>
    </source>
</evidence>
<reference evidence="12" key="1">
    <citation type="submission" date="2020-05" db="EMBL/GenBank/DDBJ databases">
        <title>Chitinophaga laudate sp. nov., isolated from a tropical peat swamp.</title>
        <authorList>
            <person name="Goh C.B.S."/>
            <person name="Lee M.S."/>
            <person name="Parimannan S."/>
            <person name="Pasbakhsh P."/>
            <person name="Yule C.M."/>
            <person name="Rajandas H."/>
            <person name="Loke S."/>
            <person name="Croft L."/>
            <person name="Tan J.B.L."/>
        </authorList>
    </citation>
    <scope>NUCLEOTIDE SEQUENCE</scope>
    <source>
        <strain evidence="12">Mgbs1</strain>
    </source>
</reference>
<name>A0A3S1CXA8_9BACT</name>
<dbReference type="InterPro" id="IPR004499">
    <property type="entry name" value="Pro-tRNA-ligase_IIa_arc-type"/>
</dbReference>
<dbReference type="RefSeq" id="WP_127043956.1">
    <property type="nucleotide sequence ID" value="NZ_JAABOK010000013.1"/>
</dbReference>
<keyword evidence="4 11" id="KW-0436">Ligase</keyword>
<accession>A0A3S1CXA8</accession>
<evidence type="ECO:0000256" key="5">
    <source>
        <dbReference type="ARBA" id="ARBA00022741"/>
    </source>
</evidence>
<comment type="caution">
    <text evidence="12">The sequence shown here is derived from an EMBL/GenBank/DDBJ whole genome shotgun (WGS) entry which is preliminary data.</text>
</comment>
<evidence type="ECO:0000256" key="3">
    <source>
        <dbReference type="ARBA" id="ARBA00022490"/>
    </source>
</evidence>
<sequence>MSKEITARSEDYSKWYNDLVLKGGLADYSAVKGCMVIKPYGFALWEAMRDVLDGKFKETGHQNAYFPLFIPKSFLSKEAAHVEGFAKECAVVTHYRLKNDPGGAGVIVDPEARLEEELIVRPTSETIIWNTYKDWIQSYRDLPLLINQWANVVRWEMRTRLFLRTTEFLWQEGHTAHATSEEAVAETEQMLNVYADFAENYMAVPVVRGVKSPSERFAGAVETYCVEALMQDGKALQAGTSHFLGQNFAKAFDVQFSNKENKLDYVWATSWGVSTRLIGALIMVHSDDQGLVLPPKIAPLQVVIVPIYKGPDQKAGLDEKVNVIVAELRRAGIRVKYDDSDNNRPGWKFAEYEMKGVPVRIAIGARDLENNVAEVARRDTKEKMSLSLDGLPARIQELLGEIQQNLFDKAKAFRDNNITKADTFEEFQQILEEKGGFISAHWDGTAETEEKIKELTKATIRCIPLNNPQEAGTCVLTGKPSKERVLFAKAY</sequence>
<proteinExistence type="inferred from homology"/>
<evidence type="ECO:0000256" key="9">
    <source>
        <dbReference type="ARBA" id="ARBA00047671"/>
    </source>
</evidence>
<dbReference type="Gene3D" id="3.30.930.10">
    <property type="entry name" value="Bira Bifunctional Protein, Domain 2"/>
    <property type="match status" value="1"/>
</dbReference>
<dbReference type="EC" id="6.1.1.15" evidence="11"/>
<comment type="catalytic activity">
    <reaction evidence="9 11">
        <text>tRNA(Pro) + L-proline + ATP = L-prolyl-tRNA(Pro) + AMP + diphosphate</text>
        <dbReference type="Rhea" id="RHEA:14305"/>
        <dbReference type="Rhea" id="RHEA-COMP:9700"/>
        <dbReference type="Rhea" id="RHEA-COMP:9702"/>
        <dbReference type="ChEBI" id="CHEBI:30616"/>
        <dbReference type="ChEBI" id="CHEBI:33019"/>
        <dbReference type="ChEBI" id="CHEBI:60039"/>
        <dbReference type="ChEBI" id="CHEBI:78442"/>
        <dbReference type="ChEBI" id="CHEBI:78532"/>
        <dbReference type="ChEBI" id="CHEBI:456215"/>
        <dbReference type="EC" id="6.1.1.15"/>
    </reaction>
</comment>
<dbReference type="Gene3D" id="3.40.50.800">
    <property type="entry name" value="Anticodon-binding domain"/>
    <property type="match status" value="1"/>
</dbReference>
<keyword evidence="7 11" id="KW-0648">Protein biosynthesis</keyword>
<dbReference type="NCBIfam" id="TIGR00408">
    <property type="entry name" value="proS_fam_I"/>
    <property type="match status" value="1"/>
</dbReference>
<comment type="function">
    <text evidence="11">Catalyzes the attachment of proline to tRNA(Pro) in a two-step reaction: proline is first activated by ATP to form Pro-AMP and then transferred to the acceptor end of tRNA(Pro).</text>
</comment>
<dbReference type="GO" id="GO:0017101">
    <property type="term" value="C:aminoacyl-tRNA synthetase multienzyme complex"/>
    <property type="evidence" value="ECO:0007669"/>
    <property type="project" value="TreeGrafter"/>
</dbReference>
<evidence type="ECO:0000313" key="12">
    <source>
        <dbReference type="EMBL" id="NSL87826.1"/>
    </source>
</evidence>
<dbReference type="GO" id="GO:0005737">
    <property type="term" value="C:cytoplasm"/>
    <property type="evidence" value="ECO:0007669"/>
    <property type="project" value="UniProtKB-SubCell"/>
</dbReference>
<evidence type="ECO:0000256" key="1">
    <source>
        <dbReference type="ARBA" id="ARBA00004496"/>
    </source>
</evidence>
<keyword evidence="3 11" id="KW-0963">Cytoplasm</keyword>
<keyword evidence="6 11" id="KW-0067">ATP-binding</keyword>
<dbReference type="Pfam" id="PF00587">
    <property type="entry name" value="tRNA-synt_2b"/>
    <property type="match status" value="1"/>
</dbReference>
<organism evidence="12 13">
    <name type="scientific">Chitinophaga solisilvae</name>
    <dbReference type="NCBI Taxonomy" id="1233460"/>
    <lineage>
        <taxon>Bacteria</taxon>
        <taxon>Pseudomonadati</taxon>
        <taxon>Bacteroidota</taxon>
        <taxon>Chitinophagia</taxon>
        <taxon>Chitinophagales</taxon>
        <taxon>Chitinophagaceae</taxon>
        <taxon>Chitinophaga</taxon>
    </lineage>
</organism>
<dbReference type="SMART" id="SM00946">
    <property type="entry name" value="ProRS-C_1"/>
    <property type="match status" value="1"/>
</dbReference>
<evidence type="ECO:0000256" key="2">
    <source>
        <dbReference type="ARBA" id="ARBA00011738"/>
    </source>
</evidence>
<gene>
    <name evidence="11" type="primary">proS</name>
    <name evidence="12" type="ORF">ECE50_013340</name>
</gene>
<dbReference type="SUPFAM" id="SSF52954">
    <property type="entry name" value="Class II aaRS ABD-related"/>
    <property type="match status" value="1"/>
</dbReference>
<dbReference type="InterPro" id="IPR017449">
    <property type="entry name" value="Pro-tRNA_synth_II"/>
</dbReference>
<evidence type="ECO:0000256" key="7">
    <source>
        <dbReference type="ARBA" id="ARBA00022917"/>
    </source>
</evidence>
<dbReference type="SUPFAM" id="SSF55681">
    <property type="entry name" value="Class II aaRS and biotin synthetases"/>
    <property type="match status" value="1"/>
</dbReference>
<dbReference type="Gene3D" id="3.30.110.30">
    <property type="entry name" value="C-terminal domain of ProRS"/>
    <property type="match status" value="1"/>
</dbReference>
<evidence type="ECO:0000313" key="13">
    <source>
        <dbReference type="Proteomes" id="UP000281028"/>
    </source>
</evidence>
<comment type="subunit">
    <text evidence="2 11">Homodimer.</text>
</comment>
<dbReference type="PANTHER" id="PTHR43382:SF2">
    <property type="entry name" value="BIFUNCTIONAL GLUTAMATE_PROLINE--TRNA LIGASE"/>
    <property type="match status" value="1"/>
</dbReference>
<evidence type="ECO:0000256" key="4">
    <source>
        <dbReference type="ARBA" id="ARBA00022598"/>
    </source>
</evidence>
<comment type="similarity">
    <text evidence="10 11">Belongs to the class-II aminoacyl-tRNA synthetase family. ProS type 3 subfamily.</text>
</comment>
<dbReference type="Proteomes" id="UP000281028">
    <property type="component" value="Unassembled WGS sequence"/>
</dbReference>
<evidence type="ECO:0000256" key="11">
    <source>
        <dbReference type="HAMAP-Rule" id="MF_01571"/>
    </source>
</evidence>
<dbReference type="Pfam" id="PF09180">
    <property type="entry name" value="ProRS-C_1"/>
    <property type="match status" value="1"/>
</dbReference>
<comment type="subcellular location">
    <subcellularLocation>
        <location evidence="1 11">Cytoplasm</location>
    </subcellularLocation>
</comment>
<dbReference type="FunFam" id="3.30.930.10:FF:000023">
    <property type="entry name" value="Proline--tRNA ligase"/>
    <property type="match status" value="1"/>
</dbReference>
<dbReference type="FunFam" id="3.40.50.800:FF:000005">
    <property type="entry name" value="bifunctional glutamate/proline--tRNA ligase"/>
    <property type="match status" value="1"/>
</dbReference>
<dbReference type="SUPFAM" id="SSF64586">
    <property type="entry name" value="C-terminal domain of ProRS"/>
    <property type="match status" value="1"/>
</dbReference>
<keyword evidence="13" id="KW-1185">Reference proteome</keyword>
<dbReference type="CDD" id="cd00862">
    <property type="entry name" value="ProRS_anticodon_zinc"/>
    <property type="match status" value="1"/>
</dbReference>
<dbReference type="InterPro" id="IPR033721">
    <property type="entry name" value="ProRS_core_arch_euk"/>
</dbReference>
<dbReference type="InterPro" id="IPR045864">
    <property type="entry name" value="aa-tRNA-synth_II/BPL/LPL"/>
</dbReference>
<dbReference type="CDD" id="cd00778">
    <property type="entry name" value="ProRS_core_arch_euk"/>
    <property type="match status" value="1"/>
</dbReference>
<dbReference type="AlphaFoldDB" id="A0A3S1CXA8"/>
<keyword evidence="8 11" id="KW-0030">Aminoacyl-tRNA synthetase</keyword>
<dbReference type="InterPro" id="IPR002314">
    <property type="entry name" value="aa-tRNA-synt_IIb"/>
</dbReference>
<dbReference type="EMBL" id="RIAR02000001">
    <property type="protein sequence ID" value="NSL87826.1"/>
    <property type="molecule type" value="Genomic_DNA"/>
</dbReference>
<dbReference type="InterPro" id="IPR016061">
    <property type="entry name" value="Pro-tRNA_ligase_II_C"/>
</dbReference>
<dbReference type="GO" id="GO:0004827">
    <property type="term" value="F:proline-tRNA ligase activity"/>
    <property type="evidence" value="ECO:0007669"/>
    <property type="project" value="UniProtKB-UniRule"/>
</dbReference>
<dbReference type="PANTHER" id="PTHR43382">
    <property type="entry name" value="PROLYL-TRNA SYNTHETASE"/>
    <property type="match status" value="1"/>
</dbReference>
<dbReference type="GO" id="GO:0005524">
    <property type="term" value="F:ATP binding"/>
    <property type="evidence" value="ECO:0007669"/>
    <property type="project" value="UniProtKB-UniRule"/>
</dbReference>
<dbReference type="HAMAP" id="MF_01571">
    <property type="entry name" value="Pro_tRNA_synth_type3"/>
    <property type="match status" value="1"/>
</dbReference>
<comment type="domain">
    <text evidence="11">Consists of three domains: the N-terminal catalytic domain, the anticodon-binding domain and the C-terminal extension.</text>
</comment>
<keyword evidence="5 11" id="KW-0547">Nucleotide-binding</keyword>
<dbReference type="InterPro" id="IPR004154">
    <property type="entry name" value="Anticodon-bd"/>
</dbReference>
<protein>
    <recommendedName>
        <fullName evidence="11">Proline--tRNA ligase</fullName>
        <ecNumber evidence="11">6.1.1.15</ecNumber>
    </recommendedName>
    <alternativeName>
        <fullName evidence="11">Prolyl-tRNA synthetase</fullName>
        <shortName evidence="11">ProRS</shortName>
    </alternativeName>
</protein>
<dbReference type="GO" id="GO:0006433">
    <property type="term" value="P:prolyl-tRNA aminoacylation"/>
    <property type="evidence" value="ECO:0007669"/>
    <property type="project" value="UniProtKB-UniRule"/>
</dbReference>
<dbReference type="PROSITE" id="PS50862">
    <property type="entry name" value="AA_TRNA_LIGASE_II"/>
    <property type="match status" value="1"/>
</dbReference>
<dbReference type="InterPro" id="IPR006195">
    <property type="entry name" value="aa-tRNA-synth_II"/>
</dbReference>
<evidence type="ECO:0000256" key="10">
    <source>
        <dbReference type="ARBA" id="ARBA00060806"/>
    </source>
</evidence>
<evidence type="ECO:0000256" key="6">
    <source>
        <dbReference type="ARBA" id="ARBA00022840"/>
    </source>
</evidence>
<dbReference type="Pfam" id="PF03129">
    <property type="entry name" value="HGTP_anticodon"/>
    <property type="match status" value="1"/>
</dbReference>
<dbReference type="InterPro" id="IPR036621">
    <property type="entry name" value="Anticodon-bd_dom_sf"/>
</dbReference>